<dbReference type="InterPro" id="IPR029063">
    <property type="entry name" value="SAM-dependent_MTases_sf"/>
</dbReference>
<comment type="caution">
    <text evidence="1">The sequence shown here is derived from an EMBL/GenBank/DDBJ whole genome shotgun (WGS) entry which is preliminary data.</text>
</comment>
<evidence type="ECO:0008006" key="3">
    <source>
        <dbReference type="Google" id="ProtNLM"/>
    </source>
</evidence>
<name>A0A9X3NKV8_9ACTN</name>
<keyword evidence="2" id="KW-1185">Reference proteome</keyword>
<accession>A0A9X3NKV8</accession>
<proteinExistence type="predicted"/>
<dbReference type="SUPFAM" id="SSF53335">
    <property type="entry name" value="S-adenosyl-L-methionine-dependent methyltransferases"/>
    <property type="match status" value="1"/>
</dbReference>
<evidence type="ECO:0000313" key="1">
    <source>
        <dbReference type="EMBL" id="MDA0564850.1"/>
    </source>
</evidence>
<sequence length="275" mass="28773">MAPHHDGTTTAAGQRQRPPLAVWPCAQHSGTPPQEELTQRLITDLSAPGDTVVALCHGEGTALAQAAAMGRSVHGIEVQPERVRAAQRRLRERLPAERRREVVHWQADARTAEVLLAPVRGRTRLVLLRLPRAGRHTDAPEATVRGDHFGRLTGAAYARAVQSLIAAAAGLLRAGGHLALICSGHGQVGREADLVTVCAHAAHAAGLAYVQHIIALTTPVSVDATKQAEECGGVPGGKELGAAHAKAVTTLITPCHDDVMLLHKPAAGPAGEAGR</sequence>
<dbReference type="AlphaFoldDB" id="A0A9X3NKV8"/>
<gene>
    <name evidence="1" type="ORF">LG943_11020</name>
</gene>
<organism evidence="1 2">
    <name type="scientific">Streptomonospora mangrovi</name>
    <dbReference type="NCBI Taxonomy" id="2883123"/>
    <lineage>
        <taxon>Bacteria</taxon>
        <taxon>Bacillati</taxon>
        <taxon>Actinomycetota</taxon>
        <taxon>Actinomycetes</taxon>
        <taxon>Streptosporangiales</taxon>
        <taxon>Nocardiopsidaceae</taxon>
        <taxon>Streptomonospora</taxon>
    </lineage>
</organism>
<evidence type="ECO:0000313" key="2">
    <source>
        <dbReference type="Proteomes" id="UP001140076"/>
    </source>
</evidence>
<dbReference type="Proteomes" id="UP001140076">
    <property type="component" value="Unassembled WGS sequence"/>
</dbReference>
<dbReference type="EMBL" id="JAJAQC010000015">
    <property type="protein sequence ID" value="MDA0564850.1"/>
    <property type="molecule type" value="Genomic_DNA"/>
</dbReference>
<protein>
    <recommendedName>
        <fullName evidence="3">Methyltransferase domain-containing protein</fullName>
    </recommendedName>
</protein>
<reference evidence="1" key="1">
    <citation type="submission" date="2021-10" db="EMBL/GenBank/DDBJ databases">
        <title>Streptomonospora sp. nov., isolated from mangrove soil.</title>
        <authorList>
            <person name="Chen X."/>
            <person name="Ge X."/>
            <person name="Liu W."/>
        </authorList>
    </citation>
    <scope>NUCLEOTIDE SEQUENCE</scope>
    <source>
        <strain evidence="1">S1-112</strain>
    </source>
</reference>
<dbReference type="Gene3D" id="3.40.50.150">
    <property type="entry name" value="Vaccinia Virus protein VP39"/>
    <property type="match status" value="1"/>
</dbReference>
<dbReference type="RefSeq" id="WP_270072122.1">
    <property type="nucleotide sequence ID" value="NZ_JAJAQC010000015.1"/>
</dbReference>